<accession>A0AAV2I1Y6</accession>
<dbReference type="SMART" id="SM00365">
    <property type="entry name" value="LRR_SD22"/>
    <property type="match status" value="3"/>
</dbReference>
<dbReference type="InterPro" id="IPR003591">
    <property type="entry name" value="Leu-rich_rpt_typical-subtyp"/>
</dbReference>
<evidence type="ECO:0000313" key="3">
    <source>
        <dbReference type="EMBL" id="CAL1539899.1"/>
    </source>
</evidence>
<evidence type="ECO:0000313" key="4">
    <source>
        <dbReference type="Proteomes" id="UP001497497"/>
    </source>
</evidence>
<dbReference type="Pfam" id="PF13855">
    <property type="entry name" value="LRR_8"/>
    <property type="match status" value="2"/>
</dbReference>
<sequence>MLVNLTSLDLSHNALHFIESGAFRKLEHLRTLDLSFNKMIHYTVKYFPINLFTSLAKLEELSIQGLSEDHDLHYPEAALSQLVNLKSLKIDGLNTTFGSGVRSLKHLHFVTITSSWPTKICYLKTINSTFFINLPYLKKLEISFCPISQVDPLAYKKVNLTSLSFSFLNQYDLYKAFDDLSGFQNSSLKNLTFIHLYLSAMPCRYLNSAQAKYLQNIALEVLDLSDNRLALLGEDFASSLPQTLRILILRNNRFSLYGLVITQVSHLMELTEIDISIQNQVEPYFVQEGLAARRYMETSVDARNIIHTESTKKMLHARVQRVPLNLPPNLRVLKASQYYSLGTILLHSSWNRTKLSEIDFSKGFLTQWSEGHIHETITKIDLSENYCKHINRTFFQSKNSLIYLNMHNNALGADFAEDNDGAILAELANLKYLDISYNLIYKLPSEFFKGLTALETLKLSKNELQTLNTTFSQMTRLRYLDLSRNSIVWISEKVRNDLDQIGEQLSVDLTLNPLPCTCAAIEILNWMANTKVQLQKKDFLQCRFENGEIEFIGDLEQRVSSLKRICASKALVIVICVASMVIFGD</sequence>
<keyword evidence="1" id="KW-0433">Leucine-rich repeat</keyword>
<dbReference type="AlphaFoldDB" id="A0AAV2I1Y6"/>
<reference evidence="3 4" key="1">
    <citation type="submission" date="2024-04" db="EMBL/GenBank/DDBJ databases">
        <authorList>
            <consortium name="Genoscope - CEA"/>
            <person name="William W."/>
        </authorList>
    </citation>
    <scope>NUCLEOTIDE SEQUENCE [LARGE SCALE GENOMIC DNA]</scope>
</reference>
<evidence type="ECO:0000256" key="1">
    <source>
        <dbReference type="ARBA" id="ARBA00022614"/>
    </source>
</evidence>
<dbReference type="Gene3D" id="3.80.10.10">
    <property type="entry name" value="Ribonuclease Inhibitor"/>
    <property type="match status" value="2"/>
</dbReference>
<dbReference type="SUPFAM" id="SSF52058">
    <property type="entry name" value="L domain-like"/>
    <property type="match status" value="2"/>
</dbReference>
<evidence type="ECO:0000256" key="2">
    <source>
        <dbReference type="ARBA" id="ARBA00022737"/>
    </source>
</evidence>
<dbReference type="InterPro" id="IPR032675">
    <property type="entry name" value="LRR_dom_sf"/>
</dbReference>
<dbReference type="PROSITE" id="PS51450">
    <property type="entry name" value="LRR"/>
    <property type="match status" value="2"/>
</dbReference>
<keyword evidence="2" id="KW-0677">Repeat</keyword>
<dbReference type="InterPro" id="IPR001611">
    <property type="entry name" value="Leu-rich_rpt"/>
</dbReference>
<protein>
    <submittedName>
        <fullName evidence="3">Uncharacterized protein</fullName>
    </submittedName>
</protein>
<proteinExistence type="predicted"/>
<dbReference type="EMBL" id="CAXITT010000360">
    <property type="protein sequence ID" value="CAL1539899.1"/>
    <property type="molecule type" value="Genomic_DNA"/>
</dbReference>
<gene>
    <name evidence="3" type="ORF">GSLYS_00013632001</name>
</gene>
<keyword evidence="4" id="KW-1185">Reference proteome</keyword>
<dbReference type="PANTHER" id="PTHR24366:SF171">
    <property type="entry name" value="LEUCINE RICH REPEAT NEURONAL 4"/>
    <property type="match status" value="1"/>
</dbReference>
<dbReference type="PANTHER" id="PTHR24366">
    <property type="entry name" value="IG(IMMUNOGLOBULIN) AND LRR(LEUCINE RICH REPEAT) DOMAINS"/>
    <property type="match status" value="1"/>
</dbReference>
<dbReference type="Proteomes" id="UP001497497">
    <property type="component" value="Unassembled WGS sequence"/>
</dbReference>
<dbReference type="SMART" id="SM00369">
    <property type="entry name" value="LRR_TYP"/>
    <property type="match status" value="6"/>
</dbReference>
<comment type="caution">
    <text evidence="3">The sequence shown here is derived from an EMBL/GenBank/DDBJ whole genome shotgun (WGS) entry which is preliminary data.</text>
</comment>
<name>A0AAV2I1Y6_LYMST</name>
<organism evidence="3 4">
    <name type="scientific">Lymnaea stagnalis</name>
    <name type="common">Great pond snail</name>
    <name type="synonym">Helix stagnalis</name>
    <dbReference type="NCBI Taxonomy" id="6523"/>
    <lineage>
        <taxon>Eukaryota</taxon>
        <taxon>Metazoa</taxon>
        <taxon>Spiralia</taxon>
        <taxon>Lophotrochozoa</taxon>
        <taxon>Mollusca</taxon>
        <taxon>Gastropoda</taxon>
        <taxon>Heterobranchia</taxon>
        <taxon>Euthyneura</taxon>
        <taxon>Panpulmonata</taxon>
        <taxon>Hygrophila</taxon>
        <taxon>Lymnaeoidea</taxon>
        <taxon>Lymnaeidae</taxon>
        <taxon>Lymnaea</taxon>
    </lineage>
</organism>